<name>A0A8J5C053_CHIOP</name>
<feature type="compositionally biased region" description="Polar residues" evidence="1">
    <location>
        <begin position="83"/>
        <end position="95"/>
    </location>
</feature>
<organism evidence="2 3">
    <name type="scientific">Chionoecetes opilio</name>
    <name type="common">Atlantic snow crab</name>
    <name type="synonym">Cancer opilio</name>
    <dbReference type="NCBI Taxonomy" id="41210"/>
    <lineage>
        <taxon>Eukaryota</taxon>
        <taxon>Metazoa</taxon>
        <taxon>Ecdysozoa</taxon>
        <taxon>Arthropoda</taxon>
        <taxon>Crustacea</taxon>
        <taxon>Multicrustacea</taxon>
        <taxon>Malacostraca</taxon>
        <taxon>Eumalacostraca</taxon>
        <taxon>Eucarida</taxon>
        <taxon>Decapoda</taxon>
        <taxon>Pleocyemata</taxon>
        <taxon>Brachyura</taxon>
        <taxon>Eubrachyura</taxon>
        <taxon>Majoidea</taxon>
        <taxon>Majidae</taxon>
        <taxon>Chionoecetes</taxon>
    </lineage>
</organism>
<evidence type="ECO:0000256" key="1">
    <source>
        <dbReference type="SAM" id="MobiDB-lite"/>
    </source>
</evidence>
<gene>
    <name evidence="2" type="ORF">GWK47_014917</name>
</gene>
<keyword evidence="3" id="KW-1185">Reference proteome</keyword>
<dbReference type="EMBL" id="JACEEZ010020869">
    <property type="protein sequence ID" value="KAG0714033.1"/>
    <property type="molecule type" value="Genomic_DNA"/>
</dbReference>
<sequence>MDTGRWLPQPILPTTHLTSHDILERCVCRLTQNANENFHSKMWSRARKAKFIGFKRLSFVVESAILDHNFDYQKASLMKSFKVNSKAQRKSLSQQNKERRHSKGKLQPKAKKREQTSGDYAPSDF</sequence>
<proteinExistence type="predicted"/>
<evidence type="ECO:0000313" key="3">
    <source>
        <dbReference type="Proteomes" id="UP000770661"/>
    </source>
</evidence>
<evidence type="ECO:0000313" key="2">
    <source>
        <dbReference type="EMBL" id="KAG0714033.1"/>
    </source>
</evidence>
<accession>A0A8J5C053</accession>
<dbReference type="AlphaFoldDB" id="A0A8J5C053"/>
<protein>
    <submittedName>
        <fullName evidence="2">Uncharacterized protein</fullName>
    </submittedName>
</protein>
<comment type="caution">
    <text evidence="2">The sequence shown here is derived from an EMBL/GenBank/DDBJ whole genome shotgun (WGS) entry which is preliminary data.</text>
</comment>
<reference evidence="2" key="1">
    <citation type="submission" date="2020-07" db="EMBL/GenBank/DDBJ databases">
        <title>The High-quality genome of the commercially important snow crab, Chionoecetes opilio.</title>
        <authorList>
            <person name="Jeong J.-H."/>
            <person name="Ryu S."/>
        </authorList>
    </citation>
    <scope>NUCLEOTIDE SEQUENCE</scope>
    <source>
        <strain evidence="2">MADBK_172401_WGS</strain>
        <tissue evidence="2">Digestive gland</tissue>
    </source>
</reference>
<feature type="region of interest" description="Disordered" evidence="1">
    <location>
        <begin position="83"/>
        <end position="125"/>
    </location>
</feature>
<dbReference type="Proteomes" id="UP000770661">
    <property type="component" value="Unassembled WGS sequence"/>
</dbReference>
<feature type="compositionally biased region" description="Basic residues" evidence="1">
    <location>
        <begin position="98"/>
        <end position="112"/>
    </location>
</feature>